<dbReference type="PANTHER" id="PTHR13964">
    <property type="entry name" value="RBP-RELATED"/>
    <property type="match status" value="1"/>
</dbReference>
<dbReference type="Proteomes" id="UP000281553">
    <property type="component" value="Unassembled WGS sequence"/>
</dbReference>
<keyword evidence="3" id="KW-1185">Reference proteome</keyword>
<dbReference type="InterPro" id="IPR051232">
    <property type="entry name" value="ARID/SWI1_ChromRemod"/>
</dbReference>
<evidence type="ECO:0000256" key="1">
    <source>
        <dbReference type="SAM" id="MobiDB-lite"/>
    </source>
</evidence>
<dbReference type="PANTHER" id="PTHR13964:SF27">
    <property type="entry name" value="HAT-TRICK, ISOFORM D"/>
    <property type="match status" value="1"/>
</dbReference>
<dbReference type="OrthoDB" id="10068428at2759"/>
<accession>A0A3P7MI92</accession>
<sequence length="208" mass="22953">MVLVSSGEHSSPSPQAAIILRITDQSLYTVIFDDGDRRSLKRTQLVLKGERHFKESESLDGLPLTNPEQFKQPVIDRSRKYRNSSSSSTDEENEDEEESYVEDEEEEEDAVERDSDDDEATLAESGSDAGCDTKSARNARASRGETSASTSGLNLSNTSESGASNSRRRFTPGLVVLPSAMPSIDLKAAHLSVHEPVFLVRSFRENRL</sequence>
<evidence type="ECO:0008006" key="4">
    <source>
        <dbReference type="Google" id="ProtNLM"/>
    </source>
</evidence>
<feature type="compositionally biased region" description="Acidic residues" evidence="1">
    <location>
        <begin position="89"/>
        <end position="121"/>
    </location>
</feature>
<feature type="region of interest" description="Disordered" evidence="1">
    <location>
        <begin position="56"/>
        <end position="169"/>
    </location>
</feature>
<dbReference type="GO" id="GO:0000976">
    <property type="term" value="F:transcription cis-regulatory region binding"/>
    <property type="evidence" value="ECO:0007669"/>
    <property type="project" value="TreeGrafter"/>
</dbReference>
<dbReference type="GO" id="GO:0005634">
    <property type="term" value="C:nucleus"/>
    <property type="evidence" value="ECO:0007669"/>
    <property type="project" value="TreeGrafter"/>
</dbReference>
<feature type="compositionally biased region" description="Polar residues" evidence="1">
    <location>
        <begin position="144"/>
        <end position="165"/>
    </location>
</feature>
<proteinExistence type="predicted"/>
<dbReference type="GO" id="GO:0006357">
    <property type="term" value="P:regulation of transcription by RNA polymerase II"/>
    <property type="evidence" value="ECO:0007669"/>
    <property type="project" value="TreeGrafter"/>
</dbReference>
<evidence type="ECO:0000313" key="3">
    <source>
        <dbReference type="Proteomes" id="UP000281553"/>
    </source>
</evidence>
<dbReference type="EMBL" id="UYRU01068327">
    <property type="protein sequence ID" value="VDN17591.1"/>
    <property type="molecule type" value="Genomic_DNA"/>
</dbReference>
<gene>
    <name evidence="2" type="ORF">DILT_LOCUS12967</name>
</gene>
<protein>
    <recommendedName>
        <fullName evidence="4">Tudor domain-containing protein</fullName>
    </recommendedName>
</protein>
<dbReference type="AlphaFoldDB" id="A0A3P7MI92"/>
<dbReference type="Gene3D" id="2.30.30.140">
    <property type="match status" value="2"/>
</dbReference>
<organism evidence="2 3">
    <name type="scientific">Dibothriocephalus latus</name>
    <name type="common">Fish tapeworm</name>
    <name type="synonym">Diphyllobothrium latum</name>
    <dbReference type="NCBI Taxonomy" id="60516"/>
    <lineage>
        <taxon>Eukaryota</taxon>
        <taxon>Metazoa</taxon>
        <taxon>Spiralia</taxon>
        <taxon>Lophotrochozoa</taxon>
        <taxon>Platyhelminthes</taxon>
        <taxon>Cestoda</taxon>
        <taxon>Eucestoda</taxon>
        <taxon>Diphyllobothriidea</taxon>
        <taxon>Diphyllobothriidae</taxon>
        <taxon>Dibothriocephalus</taxon>
    </lineage>
</organism>
<name>A0A3P7MI92_DIBLA</name>
<reference evidence="2 3" key="1">
    <citation type="submission" date="2018-11" db="EMBL/GenBank/DDBJ databases">
        <authorList>
            <consortium name="Pathogen Informatics"/>
        </authorList>
    </citation>
    <scope>NUCLEOTIDE SEQUENCE [LARGE SCALE GENOMIC DNA]</scope>
</reference>
<evidence type="ECO:0000313" key="2">
    <source>
        <dbReference type="EMBL" id="VDN17591.1"/>
    </source>
</evidence>